<dbReference type="InterPro" id="IPR001173">
    <property type="entry name" value="Glyco_trans_2-like"/>
</dbReference>
<dbReference type="CDD" id="cd04179">
    <property type="entry name" value="DPM_DPG-synthase_like"/>
    <property type="match status" value="1"/>
</dbReference>
<dbReference type="GO" id="GO:0000271">
    <property type="term" value="P:polysaccharide biosynthetic process"/>
    <property type="evidence" value="ECO:0007669"/>
    <property type="project" value="InterPro"/>
</dbReference>
<evidence type="ECO:0000313" key="8">
    <source>
        <dbReference type="EMBL" id="MCR2803378.1"/>
    </source>
</evidence>
<sequence length="337" mass="37733">MICLIPSYEPDNRLTQLIHELKAQINATIVIVDDGSGPLYRHLFEQARREGCIVLTHLTNKGKGRALKTGFSYILDLPDPQGAVVCADSDGQHLPADIKRIAEAAVLHPDHIVLGGRRFTGDVPMRSRFGNTLTRKVYGAATGLNVYDTQTGLRGFSFSMLDCLCRIPGERFEYEMNMLLAASEEGWPLLELPIDTVYLENNQSSHFRPLADSFKIYLPFLKFSASSILSAAIDFALLFLLAWWTDHLLVAVAGARLCSSIFNYAMNRRFVFRKKNGAAIARSMPKYFALVLLILLLNYGLMAFTHEGIGLPLLASKLVTEASLFLFSFWAQRKFVY</sequence>
<accession>A0A9X2S9C1</accession>
<dbReference type="PANTHER" id="PTHR48090">
    <property type="entry name" value="UNDECAPRENYL-PHOSPHATE 4-DEOXY-4-FORMAMIDO-L-ARABINOSE TRANSFERASE-RELATED"/>
    <property type="match status" value="1"/>
</dbReference>
<keyword evidence="9" id="KW-1185">Reference proteome</keyword>
<feature type="transmembrane region" description="Helical" evidence="5">
    <location>
        <begin position="216"/>
        <end position="242"/>
    </location>
</feature>
<evidence type="ECO:0000256" key="5">
    <source>
        <dbReference type="SAM" id="Phobius"/>
    </source>
</evidence>
<keyword evidence="2 5" id="KW-0812">Transmembrane</keyword>
<evidence type="ECO:0000256" key="4">
    <source>
        <dbReference type="ARBA" id="ARBA00023136"/>
    </source>
</evidence>
<keyword evidence="4 5" id="KW-0472">Membrane</keyword>
<dbReference type="EMBL" id="JANIPJ010000003">
    <property type="protein sequence ID" value="MCR2803378.1"/>
    <property type="molecule type" value="Genomic_DNA"/>
</dbReference>
<evidence type="ECO:0000259" key="7">
    <source>
        <dbReference type="Pfam" id="PF04138"/>
    </source>
</evidence>
<dbReference type="Pfam" id="PF04138">
    <property type="entry name" value="GtrA_DPMS_TM"/>
    <property type="match status" value="1"/>
</dbReference>
<dbReference type="InterPro" id="IPR050256">
    <property type="entry name" value="Glycosyltransferase_2"/>
</dbReference>
<evidence type="ECO:0000256" key="3">
    <source>
        <dbReference type="ARBA" id="ARBA00022989"/>
    </source>
</evidence>
<dbReference type="Pfam" id="PF00535">
    <property type="entry name" value="Glycos_transf_2"/>
    <property type="match status" value="1"/>
</dbReference>
<feature type="transmembrane region" description="Helical" evidence="5">
    <location>
        <begin position="287"/>
        <end position="305"/>
    </location>
</feature>
<evidence type="ECO:0000256" key="2">
    <source>
        <dbReference type="ARBA" id="ARBA00022692"/>
    </source>
</evidence>
<comment type="caution">
    <text evidence="8">The sequence shown here is derived from an EMBL/GenBank/DDBJ whole genome shotgun (WGS) entry which is preliminary data.</text>
</comment>
<dbReference type="InterPro" id="IPR007267">
    <property type="entry name" value="GtrA_DPMS_TM"/>
</dbReference>
<dbReference type="PANTHER" id="PTHR48090:SF7">
    <property type="entry name" value="RFBJ PROTEIN"/>
    <property type="match status" value="1"/>
</dbReference>
<dbReference type="AlphaFoldDB" id="A0A9X2S9C1"/>
<dbReference type="Proteomes" id="UP001141950">
    <property type="component" value="Unassembled WGS sequence"/>
</dbReference>
<evidence type="ECO:0000259" key="6">
    <source>
        <dbReference type="Pfam" id="PF00535"/>
    </source>
</evidence>
<reference evidence="8" key="1">
    <citation type="submission" date="2022-08" db="EMBL/GenBank/DDBJ databases">
        <title>The genomic sequence of strain Paenibacillus sp. SCIV0701.</title>
        <authorList>
            <person name="Zhao H."/>
        </authorList>
    </citation>
    <scope>NUCLEOTIDE SEQUENCE</scope>
    <source>
        <strain evidence="8">SCIV0701</strain>
    </source>
</reference>
<keyword evidence="3 5" id="KW-1133">Transmembrane helix</keyword>
<dbReference type="RefSeq" id="WP_257443602.1">
    <property type="nucleotide sequence ID" value="NZ_JANIPJ010000003.1"/>
</dbReference>
<dbReference type="Gene3D" id="3.90.550.10">
    <property type="entry name" value="Spore Coat Polysaccharide Biosynthesis Protein SpsA, Chain A"/>
    <property type="match status" value="1"/>
</dbReference>
<dbReference type="InterPro" id="IPR029044">
    <property type="entry name" value="Nucleotide-diphossugar_trans"/>
</dbReference>
<protein>
    <submittedName>
        <fullName evidence="8">Bifunctional glycosyltransferase family 2/GtrA family protein</fullName>
    </submittedName>
</protein>
<organism evidence="8 9">
    <name type="scientific">Paenibacillus soyae</name>
    <dbReference type="NCBI Taxonomy" id="2969249"/>
    <lineage>
        <taxon>Bacteria</taxon>
        <taxon>Bacillati</taxon>
        <taxon>Bacillota</taxon>
        <taxon>Bacilli</taxon>
        <taxon>Bacillales</taxon>
        <taxon>Paenibacillaceae</taxon>
        <taxon>Paenibacillus</taxon>
    </lineage>
</organism>
<dbReference type="GO" id="GO:0016020">
    <property type="term" value="C:membrane"/>
    <property type="evidence" value="ECO:0007669"/>
    <property type="project" value="UniProtKB-SubCell"/>
</dbReference>
<feature type="transmembrane region" description="Helical" evidence="5">
    <location>
        <begin position="311"/>
        <end position="331"/>
    </location>
</feature>
<feature type="domain" description="Glycosyltransferase 2-like" evidence="6">
    <location>
        <begin position="4"/>
        <end position="163"/>
    </location>
</feature>
<proteinExistence type="predicted"/>
<comment type="subcellular location">
    <subcellularLocation>
        <location evidence="1">Membrane</location>
        <topology evidence="1">Multi-pass membrane protein</topology>
    </subcellularLocation>
</comment>
<feature type="transmembrane region" description="Helical" evidence="5">
    <location>
        <begin position="248"/>
        <end position="266"/>
    </location>
</feature>
<dbReference type="SUPFAM" id="SSF53448">
    <property type="entry name" value="Nucleotide-diphospho-sugar transferases"/>
    <property type="match status" value="1"/>
</dbReference>
<gene>
    <name evidence="8" type="ORF">NQZ67_05720</name>
</gene>
<feature type="domain" description="GtrA/DPMS transmembrane" evidence="7">
    <location>
        <begin position="222"/>
        <end position="336"/>
    </location>
</feature>
<evidence type="ECO:0000256" key="1">
    <source>
        <dbReference type="ARBA" id="ARBA00004141"/>
    </source>
</evidence>
<name>A0A9X2S9C1_9BACL</name>
<evidence type="ECO:0000313" key="9">
    <source>
        <dbReference type="Proteomes" id="UP001141950"/>
    </source>
</evidence>